<name>A0ACD5BR85_9PSEU</name>
<organism evidence="1 2">
    <name type="scientific">Amycolatopsis coloradensis</name>
    <dbReference type="NCBI Taxonomy" id="76021"/>
    <lineage>
        <taxon>Bacteria</taxon>
        <taxon>Bacillati</taxon>
        <taxon>Actinomycetota</taxon>
        <taxon>Actinomycetes</taxon>
        <taxon>Pseudonocardiales</taxon>
        <taxon>Pseudonocardiaceae</taxon>
        <taxon>Amycolatopsis</taxon>
    </lineage>
</organism>
<sequence>MNSRARLETVGERPALRMERRLADRPERVWQAITEPSKLAKWFPAAVTVDLRPGGKIEFSFEGEEAPTAGKVLEADEPRVFVFSWNDDVLRWEITPDGDGSRLLFTHTFGRGEPAIAKIAAPRTAAGWDSCLVALVALLDGVDHEPSADWIGPIEAYTEEFGLAEGEVLETGDGKVIRFRRDLVWKPLDEVWARLTAEPAEGTVIHEEPPRLLEFSLPRGGIVRWEFSHSELDGTMVEVTQTVPAGQDDIVPEALRSRREKLKKFFAATQGS</sequence>
<evidence type="ECO:0000313" key="2">
    <source>
        <dbReference type="Proteomes" id="UP001456344"/>
    </source>
</evidence>
<keyword evidence="2" id="KW-1185">Reference proteome</keyword>
<proteinExistence type="predicted"/>
<accession>A0ACD5BR85</accession>
<dbReference type="EMBL" id="CP150484">
    <property type="protein sequence ID" value="WYW21742.1"/>
    <property type="molecule type" value="Genomic_DNA"/>
</dbReference>
<protein>
    <submittedName>
        <fullName evidence="1">SRPBCC family protein</fullName>
    </submittedName>
</protein>
<gene>
    <name evidence="1" type="ORF">LCL61_40025</name>
</gene>
<evidence type="ECO:0000313" key="1">
    <source>
        <dbReference type="EMBL" id="WYW21742.1"/>
    </source>
</evidence>
<reference evidence="1" key="1">
    <citation type="submission" date="2023-10" db="EMBL/GenBank/DDBJ databases">
        <title>Whole genome sequencing of actinobacterial strain Amycolatopsis sp. (BCA-696) identifies the underlying plant growth-promoting genes.</title>
        <authorList>
            <person name="Gandham P."/>
            <person name="Vadla N."/>
            <person name="Saji A."/>
            <person name="Srinivas V."/>
            <person name="Ruperao P."/>
            <person name="Selvanayagam S."/>
            <person name="Saxena R.K."/>
            <person name="Rathore A."/>
            <person name="Gopalakrishnan S."/>
            <person name="Thakur V."/>
        </authorList>
    </citation>
    <scope>NUCLEOTIDE SEQUENCE</scope>
    <source>
        <strain evidence="1">BCA-696</strain>
    </source>
</reference>
<dbReference type="Proteomes" id="UP001456344">
    <property type="component" value="Chromosome"/>
</dbReference>